<reference evidence="1 2" key="1">
    <citation type="submission" date="2019-04" db="EMBL/GenBank/DDBJ databases">
        <authorList>
            <person name="Li Y."/>
            <person name="Wang J."/>
        </authorList>
    </citation>
    <scope>NUCLEOTIDE SEQUENCE [LARGE SCALE GENOMIC DNA]</scope>
    <source>
        <strain evidence="1 2">DSM 14668</strain>
    </source>
</reference>
<gene>
    <name evidence="1" type="ORF">E8A74_10935</name>
</gene>
<dbReference type="AlphaFoldDB" id="A0A4U1JGZ3"/>
<evidence type="ECO:0000313" key="2">
    <source>
        <dbReference type="Proteomes" id="UP000309215"/>
    </source>
</evidence>
<organism evidence="1 2">
    <name type="scientific">Polyangium fumosum</name>
    <dbReference type="NCBI Taxonomy" id="889272"/>
    <lineage>
        <taxon>Bacteria</taxon>
        <taxon>Pseudomonadati</taxon>
        <taxon>Myxococcota</taxon>
        <taxon>Polyangia</taxon>
        <taxon>Polyangiales</taxon>
        <taxon>Polyangiaceae</taxon>
        <taxon>Polyangium</taxon>
    </lineage>
</organism>
<sequence>MLSTSSVEVHRNGVLPFIVAFENFPRLAHRILVQHGICVDDGKGGASFVDEWFSLRDWLATLASIKREIGPNALYKCGESIMANAAFPPDLRDVQAALASIDVAYHAMHRLGGRLMLDPKDGTTLEGIGHYALARASLPDRRIEMNVDTPYDCAAEVGMVLGMAKRFEPRATITHVPGCRIEGAPRCTFVVEW</sequence>
<protein>
    <recommendedName>
        <fullName evidence="3">4-vinyl reductase 4VR domain-containing protein</fullName>
    </recommendedName>
</protein>
<dbReference type="EMBL" id="SSMQ01000009">
    <property type="protein sequence ID" value="TKD09686.1"/>
    <property type="molecule type" value="Genomic_DNA"/>
</dbReference>
<name>A0A4U1JGZ3_9BACT</name>
<comment type="caution">
    <text evidence="1">The sequence shown here is derived from an EMBL/GenBank/DDBJ whole genome shotgun (WGS) entry which is preliminary data.</text>
</comment>
<dbReference type="RefSeq" id="WP_136928909.1">
    <property type="nucleotide sequence ID" value="NZ_SSMQ01000009.1"/>
</dbReference>
<dbReference type="Proteomes" id="UP000309215">
    <property type="component" value="Unassembled WGS sequence"/>
</dbReference>
<evidence type="ECO:0000313" key="1">
    <source>
        <dbReference type="EMBL" id="TKD09686.1"/>
    </source>
</evidence>
<dbReference type="OrthoDB" id="5380756at2"/>
<keyword evidence="2" id="KW-1185">Reference proteome</keyword>
<accession>A0A4U1JGZ3</accession>
<proteinExistence type="predicted"/>
<evidence type="ECO:0008006" key="3">
    <source>
        <dbReference type="Google" id="ProtNLM"/>
    </source>
</evidence>